<dbReference type="Pfam" id="PF00535">
    <property type="entry name" value="Glycos_transf_2"/>
    <property type="match status" value="1"/>
</dbReference>
<reference evidence="5 6" key="1">
    <citation type="submission" date="2018-08" db="EMBL/GenBank/DDBJ databases">
        <title>A genome reference for cultivated species of the human gut microbiota.</title>
        <authorList>
            <person name="Zou Y."/>
            <person name="Xue W."/>
            <person name="Luo G."/>
        </authorList>
    </citation>
    <scope>NUCLEOTIDE SEQUENCE [LARGE SCALE GENOMIC DNA]</scope>
    <source>
        <strain evidence="5 6">AF29-2</strain>
    </source>
</reference>
<gene>
    <name evidence="5" type="ORF">DWZ11_08690</name>
</gene>
<dbReference type="SUPFAM" id="SSF53448">
    <property type="entry name" value="Nucleotide-diphospho-sugar transferases"/>
    <property type="match status" value="1"/>
</dbReference>
<dbReference type="InterPro" id="IPR001173">
    <property type="entry name" value="Glyco_trans_2-like"/>
</dbReference>
<dbReference type="Proteomes" id="UP000284662">
    <property type="component" value="Unassembled WGS sequence"/>
</dbReference>
<keyword evidence="3" id="KW-0472">Membrane</keyword>
<dbReference type="EMBL" id="QRST01000018">
    <property type="protein sequence ID" value="RGQ04009.1"/>
    <property type="molecule type" value="Genomic_DNA"/>
</dbReference>
<proteinExistence type="predicted"/>
<sequence length="329" mass="39521">MTEKISIIVPIYNVDKYLKRCLNSIINQTYRYIEILLIDDGSTDLSGKICDEYKKKDKRIKVIHCKNRGVSEARNKGLEIATGEWIGFVDPDDWIDRDMYESLYRMVKLYNVDISVCSYKRCKDFSYENIVSKKNDECKLLDNKLSMKNMLVNDLYCGAVWNKLYKRDILMNNKFKKNMIIGEDVLFNFNLLYNTKINTVYNKIPKYNYFYRDNSVINSKKIDRKILSQLKVRQYIYNLIKNNEYNFFIKEYNYKYFKLLIGLLLKVCKENNLEHKYLYNELKKNNKNFLKISNALTKKDYIYILFFSLPYIISNKIMFLWNLLKGCNK</sequence>
<keyword evidence="2 5" id="KW-0808">Transferase</keyword>
<evidence type="ECO:0000256" key="1">
    <source>
        <dbReference type="ARBA" id="ARBA00022676"/>
    </source>
</evidence>
<dbReference type="PANTHER" id="PTHR22916:SF51">
    <property type="entry name" value="GLYCOSYLTRANSFERASE EPSH-RELATED"/>
    <property type="match status" value="1"/>
</dbReference>
<keyword evidence="3" id="KW-1133">Transmembrane helix</keyword>
<dbReference type="InterPro" id="IPR029044">
    <property type="entry name" value="Nucleotide-diphossugar_trans"/>
</dbReference>
<feature type="transmembrane region" description="Helical" evidence="3">
    <location>
        <begin position="301"/>
        <end position="324"/>
    </location>
</feature>
<dbReference type="CDD" id="cd00761">
    <property type="entry name" value="Glyco_tranf_GTA_type"/>
    <property type="match status" value="1"/>
</dbReference>
<evidence type="ECO:0000256" key="2">
    <source>
        <dbReference type="ARBA" id="ARBA00022679"/>
    </source>
</evidence>
<dbReference type="GO" id="GO:0016757">
    <property type="term" value="F:glycosyltransferase activity"/>
    <property type="evidence" value="ECO:0007669"/>
    <property type="project" value="UniProtKB-KW"/>
</dbReference>
<evidence type="ECO:0000259" key="4">
    <source>
        <dbReference type="Pfam" id="PF00535"/>
    </source>
</evidence>
<keyword evidence="1" id="KW-0328">Glycosyltransferase</keyword>
<comment type="caution">
    <text evidence="5">The sequence shown here is derived from an EMBL/GenBank/DDBJ whole genome shotgun (WGS) entry which is preliminary data.</text>
</comment>
<dbReference type="PANTHER" id="PTHR22916">
    <property type="entry name" value="GLYCOSYLTRANSFERASE"/>
    <property type="match status" value="1"/>
</dbReference>
<dbReference type="RefSeq" id="WP_117976846.1">
    <property type="nucleotide sequence ID" value="NZ_QRST01000018.1"/>
</dbReference>
<accession>A0A411ZMG6</accession>
<name>A0A411ZMG6_9FIRM</name>
<keyword evidence="3" id="KW-0812">Transmembrane</keyword>
<protein>
    <submittedName>
        <fullName evidence="5">Glycosyltransferase</fullName>
    </submittedName>
</protein>
<organism evidence="5 6">
    <name type="scientific">Megamonas rupellensis</name>
    <dbReference type="NCBI Taxonomy" id="491921"/>
    <lineage>
        <taxon>Bacteria</taxon>
        <taxon>Bacillati</taxon>
        <taxon>Bacillota</taxon>
        <taxon>Negativicutes</taxon>
        <taxon>Selenomonadales</taxon>
        <taxon>Selenomonadaceae</taxon>
        <taxon>Megamonas</taxon>
    </lineage>
</organism>
<evidence type="ECO:0000313" key="5">
    <source>
        <dbReference type="EMBL" id="RGQ04009.1"/>
    </source>
</evidence>
<dbReference type="AlphaFoldDB" id="A0A411ZMG6"/>
<dbReference type="Gene3D" id="3.90.550.10">
    <property type="entry name" value="Spore Coat Polysaccharide Biosynthesis Protein SpsA, Chain A"/>
    <property type="match status" value="1"/>
</dbReference>
<evidence type="ECO:0000313" key="6">
    <source>
        <dbReference type="Proteomes" id="UP000284662"/>
    </source>
</evidence>
<feature type="domain" description="Glycosyltransferase 2-like" evidence="4">
    <location>
        <begin position="6"/>
        <end position="170"/>
    </location>
</feature>
<evidence type="ECO:0000256" key="3">
    <source>
        <dbReference type="SAM" id="Phobius"/>
    </source>
</evidence>